<evidence type="ECO:0000313" key="1">
    <source>
        <dbReference type="EMBL" id="SVC22588.1"/>
    </source>
</evidence>
<proteinExistence type="predicted"/>
<feature type="non-terminal residue" evidence="1">
    <location>
        <position position="1"/>
    </location>
</feature>
<reference evidence="1" key="1">
    <citation type="submission" date="2018-05" db="EMBL/GenBank/DDBJ databases">
        <authorList>
            <person name="Lanie J.A."/>
            <person name="Ng W.-L."/>
            <person name="Kazmierczak K.M."/>
            <person name="Andrzejewski T.M."/>
            <person name="Davidsen T.M."/>
            <person name="Wayne K.J."/>
            <person name="Tettelin H."/>
            <person name="Glass J.I."/>
            <person name="Rusch D."/>
            <person name="Podicherti R."/>
            <person name="Tsui H.-C.T."/>
            <person name="Winkler M.E."/>
        </authorList>
    </citation>
    <scope>NUCLEOTIDE SEQUENCE</scope>
</reference>
<accession>A0A382KDX9</accession>
<sequence>DVVRWEGEAGAGTYDFQIVLYSDGKFKCNYREMTGTTNQATIGWQNGLGTEGTQLSTVGESFVSNNFTWEAKTFSTASITWLTLTSDDGSLNGSLAGNESANIYAQVVTSDLEQGDYTAAINITSPDADPVAVSVTLTVTGENSTPTLPFIDISASENGIVELPDDVDPLFSAVADRYTHIVAPNGDPIQFLIQDDYTDTQILHARRVLESYLTDIPDSEWGSNKAWVSNAIAASNAILFLLNDEDEYENPDLWALIDAGVNGQDLLATEVFPEGSAPYMNSSERDATYEEILHFVHGFGIQLALPGMQMAIETAMDAAIENDYYNPLFDLPEEDYDEEYLAMGMECYFGLWSHDPSGDGYCGDHEYAFITREEMAEGDSALFAIIKGFVGDTWEYTAFLPETFNTDFYIHYQTNLDYTH</sequence>
<feature type="non-terminal residue" evidence="1">
    <location>
        <position position="420"/>
    </location>
</feature>
<dbReference type="AlphaFoldDB" id="A0A382KDX9"/>
<gene>
    <name evidence="1" type="ORF">METZ01_LOCUS275442</name>
</gene>
<dbReference type="EMBL" id="UINC01080026">
    <property type="protein sequence ID" value="SVC22588.1"/>
    <property type="molecule type" value="Genomic_DNA"/>
</dbReference>
<evidence type="ECO:0008006" key="2">
    <source>
        <dbReference type="Google" id="ProtNLM"/>
    </source>
</evidence>
<protein>
    <recommendedName>
        <fullName evidence="2">BACON domain-containing protein</fullName>
    </recommendedName>
</protein>
<organism evidence="1">
    <name type="scientific">marine metagenome</name>
    <dbReference type="NCBI Taxonomy" id="408172"/>
    <lineage>
        <taxon>unclassified sequences</taxon>
        <taxon>metagenomes</taxon>
        <taxon>ecological metagenomes</taxon>
    </lineage>
</organism>
<name>A0A382KDX9_9ZZZZ</name>